<keyword evidence="1" id="KW-1133">Transmembrane helix</keyword>
<evidence type="ECO:0000256" key="1">
    <source>
        <dbReference type="SAM" id="Phobius"/>
    </source>
</evidence>
<keyword evidence="1" id="KW-0472">Membrane</keyword>
<organism evidence="2 3">
    <name type="scientific">Absidia repens</name>
    <dbReference type="NCBI Taxonomy" id="90262"/>
    <lineage>
        <taxon>Eukaryota</taxon>
        <taxon>Fungi</taxon>
        <taxon>Fungi incertae sedis</taxon>
        <taxon>Mucoromycota</taxon>
        <taxon>Mucoromycotina</taxon>
        <taxon>Mucoromycetes</taxon>
        <taxon>Mucorales</taxon>
        <taxon>Cunninghamellaceae</taxon>
        <taxon>Absidia</taxon>
    </lineage>
</organism>
<dbReference type="Proteomes" id="UP000193560">
    <property type="component" value="Unassembled WGS sequence"/>
</dbReference>
<feature type="transmembrane region" description="Helical" evidence="1">
    <location>
        <begin position="6"/>
        <end position="28"/>
    </location>
</feature>
<evidence type="ECO:0000313" key="2">
    <source>
        <dbReference type="EMBL" id="ORZ15916.1"/>
    </source>
</evidence>
<protein>
    <submittedName>
        <fullName evidence="2">Uncharacterized protein</fullName>
    </submittedName>
</protein>
<comment type="caution">
    <text evidence="2">The sequence shown here is derived from an EMBL/GenBank/DDBJ whole genome shotgun (WGS) entry which is preliminary data.</text>
</comment>
<keyword evidence="3" id="KW-1185">Reference proteome</keyword>
<reference evidence="2 3" key="1">
    <citation type="submission" date="2016-07" db="EMBL/GenBank/DDBJ databases">
        <title>Pervasive Adenine N6-methylation of Active Genes in Fungi.</title>
        <authorList>
            <consortium name="DOE Joint Genome Institute"/>
            <person name="Mondo S.J."/>
            <person name="Dannebaum R.O."/>
            <person name="Kuo R.C."/>
            <person name="Labutti K."/>
            <person name="Haridas S."/>
            <person name="Kuo A."/>
            <person name="Salamov A."/>
            <person name="Ahrendt S.R."/>
            <person name="Lipzen A."/>
            <person name="Sullivan W."/>
            <person name="Andreopoulos W.B."/>
            <person name="Clum A."/>
            <person name="Lindquist E."/>
            <person name="Daum C."/>
            <person name="Ramamoorthy G.K."/>
            <person name="Gryganskyi A."/>
            <person name="Culley D."/>
            <person name="Magnuson J.K."/>
            <person name="James T.Y."/>
            <person name="O'Malley M.A."/>
            <person name="Stajich J.E."/>
            <person name="Spatafora J.W."/>
            <person name="Visel A."/>
            <person name="Grigoriev I.V."/>
        </authorList>
    </citation>
    <scope>NUCLEOTIDE SEQUENCE [LARGE SCALE GENOMIC DNA]</scope>
    <source>
        <strain evidence="2 3">NRRL 1336</strain>
    </source>
</reference>
<keyword evidence="1" id="KW-0812">Transmembrane</keyword>
<sequence>MPIFTFIFIFIYTVSNMLFVYIYIYMYCDKYLATFFLSDIAPLSLFPHFPIPPNNVTVHTFTPHALVSSKQLPRFFRLMKLDFQSLQINSFSSYISFS</sequence>
<dbReference type="EMBL" id="MCGE01000012">
    <property type="protein sequence ID" value="ORZ15916.1"/>
    <property type="molecule type" value="Genomic_DNA"/>
</dbReference>
<name>A0A1X2IGF2_9FUNG</name>
<gene>
    <name evidence="2" type="ORF">BCR42DRAFT_451830</name>
</gene>
<evidence type="ECO:0000313" key="3">
    <source>
        <dbReference type="Proteomes" id="UP000193560"/>
    </source>
</evidence>
<accession>A0A1X2IGF2</accession>
<proteinExistence type="predicted"/>
<dbReference type="AlphaFoldDB" id="A0A1X2IGF2"/>